<accession>A0A8B8BEX2</accession>
<dbReference type="RefSeq" id="XP_022301329.1">
    <property type="nucleotide sequence ID" value="XM_022445621.1"/>
</dbReference>
<gene>
    <name evidence="5" type="primary">LOC111109486</name>
</gene>
<protein>
    <submittedName>
        <fullName evidence="5">Uncharacterized protein LOC111109486</fullName>
    </submittedName>
</protein>
<feature type="compositionally biased region" description="Polar residues" evidence="1">
    <location>
        <begin position="126"/>
        <end position="142"/>
    </location>
</feature>
<feature type="signal peptide" evidence="3">
    <location>
        <begin position="1"/>
        <end position="16"/>
    </location>
</feature>
<evidence type="ECO:0000313" key="4">
    <source>
        <dbReference type="Proteomes" id="UP000694844"/>
    </source>
</evidence>
<keyword evidence="2" id="KW-1133">Transmembrane helix</keyword>
<evidence type="ECO:0000256" key="2">
    <source>
        <dbReference type="SAM" id="Phobius"/>
    </source>
</evidence>
<feature type="region of interest" description="Disordered" evidence="1">
    <location>
        <begin position="119"/>
        <end position="142"/>
    </location>
</feature>
<keyword evidence="2" id="KW-0812">Transmembrane</keyword>
<dbReference type="OrthoDB" id="6143151at2759"/>
<keyword evidence="4" id="KW-1185">Reference proteome</keyword>
<dbReference type="Proteomes" id="UP000694844">
    <property type="component" value="Chromosome 8"/>
</dbReference>
<keyword evidence="3" id="KW-0732">Signal</keyword>
<feature type="transmembrane region" description="Helical" evidence="2">
    <location>
        <begin position="54"/>
        <end position="76"/>
    </location>
</feature>
<dbReference type="AlphaFoldDB" id="A0A8B8BEX2"/>
<feature type="chain" id="PRO_5034916989" evidence="3">
    <location>
        <begin position="17"/>
        <end position="142"/>
    </location>
</feature>
<proteinExistence type="predicted"/>
<sequence>MKTFIFLLFYITEVFGDLCFNGKTGNTFFCQSRCCRDQCCVAYDDYTHSDSDEIAGAVIGTLLGGTILVLVIIYFVRNYCHHKRQASLVRSGGTIAIFCTDQVTNNQVRSSDINLSQMPPSYEESMASSSGKIRYSQFENEA</sequence>
<evidence type="ECO:0000256" key="1">
    <source>
        <dbReference type="SAM" id="MobiDB-lite"/>
    </source>
</evidence>
<evidence type="ECO:0000313" key="5">
    <source>
        <dbReference type="RefSeq" id="XP_022301329.1"/>
    </source>
</evidence>
<name>A0A8B8BEX2_CRAVI</name>
<dbReference type="GeneID" id="111109486"/>
<reference evidence="5" key="1">
    <citation type="submission" date="2025-08" db="UniProtKB">
        <authorList>
            <consortium name="RefSeq"/>
        </authorList>
    </citation>
    <scope>IDENTIFICATION</scope>
    <source>
        <tissue evidence="5">Whole sample</tissue>
    </source>
</reference>
<keyword evidence="2" id="KW-0472">Membrane</keyword>
<evidence type="ECO:0000256" key="3">
    <source>
        <dbReference type="SAM" id="SignalP"/>
    </source>
</evidence>
<dbReference type="KEGG" id="cvn:111109486"/>
<dbReference type="CDD" id="cd12087">
    <property type="entry name" value="TM_EGFR-like"/>
    <property type="match status" value="1"/>
</dbReference>
<organism evidence="4 5">
    <name type="scientific">Crassostrea virginica</name>
    <name type="common">Eastern oyster</name>
    <dbReference type="NCBI Taxonomy" id="6565"/>
    <lineage>
        <taxon>Eukaryota</taxon>
        <taxon>Metazoa</taxon>
        <taxon>Spiralia</taxon>
        <taxon>Lophotrochozoa</taxon>
        <taxon>Mollusca</taxon>
        <taxon>Bivalvia</taxon>
        <taxon>Autobranchia</taxon>
        <taxon>Pteriomorphia</taxon>
        <taxon>Ostreida</taxon>
        <taxon>Ostreoidea</taxon>
        <taxon>Ostreidae</taxon>
        <taxon>Crassostrea</taxon>
    </lineage>
</organism>